<dbReference type="OrthoDB" id="5819582at2759"/>
<gene>
    <name evidence="4" type="ORF">BP6252_11513</name>
</gene>
<protein>
    <recommendedName>
        <fullName evidence="3">Acyltransferase 3 domain-containing protein</fullName>
    </recommendedName>
</protein>
<feature type="transmembrane region" description="Helical" evidence="2">
    <location>
        <begin position="164"/>
        <end position="183"/>
    </location>
</feature>
<dbReference type="EMBL" id="PDLM01000014">
    <property type="protein sequence ID" value="RDW62080.1"/>
    <property type="molecule type" value="Genomic_DNA"/>
</dbReference>
<feature type="region of interest" description="Disordered" evidence="1">
    <location>
        <begin position="1"/>
        <end position="20"/>
    </location>
</feature>
<dbReference type="InterPro" id="IPR050879">
    <property type="entry name" value="Acyltransferase_3"/>
</dbReference>
<dbReference type="PANTHER" id="PTHR23028">
    <property type="entry name" value="ACETYLTRANSFERASE"/>
    <property type="match status" value="1"/>
</dbReference>
<feature type="transmembrane region" description="Helical" evidence="2">
    <location>
        <begin position="225"/>
        <end position="250"/>
    </location>
</feature>
<feature type="transmembrane region" description="Helical" evidence="2">
    <location>
        <begin position="442"/>
        <end position="463"/>
    </location>
</feature>
<feature type="domain" description="Acyltransferase 3" evidence="3">
    <location>
        <begin position="67"/>
        <end position="427"/>
    </location>
</feature>
<evidence type="ECO:0000256" key="2">
    <source>
        <dbReference type="SAM" id="Phobius"/>
    </source>
</evidence>
<keyword evidence="2" id="KW-0472">Membrane</keyword>
<dbReference type="GO" id="GO:0016747">
    <property type="term" value="F:acyltransferase activity, transferring groups other than amino-acyl groups"/>
    <property type="evidence" value="ECO:0007669"/>
    <property type="project" value="InterPro"/>
</dbReference>
<proteinExistence type="predicted"/>
<dbReference type="InterPro" id="IPR002656">
    <property type="entry name" value="Acyl_transf_3_dom"/>
</dbReference>
<accession>A0A3D8QK87</accession>
<reference evidence="4 5" key="1">
    <citation type="journal article" date="2018" name="IMA Fungus">
        <title>IMA Genome-F 9: Draft genome sequence of Annulohypoxylon stygium, Aspergillus mulundensis, Berkeleyomyces basicola (syn. Thielaviopsis basicola), Ceratocystis smalleyi, two Cercospora beticola strains, Coleophoma cylindrospora, Fusarium fracticaudum, Phialophora cf. hyalina, and Morchella septimelata.</title>
        <authorList>
            <person name="Wingfield B.D."/>
            <person name="Bills G.F."/>
            <person name="Dong Y."/>
            <person name="Huang W."/>
            <person name="Nel W.J."/>
            <person name="Swalarsk-Parry B.S."/>
            <person name="Vaghefi N."/>
            <person name="Wilken P.M."/>
            <person name="An Z."/>
            <person name="de Beer Z.W."/>
            <person name="De Vos L."/>
            <person name="Chen L."/>
            <person name="Duong T.A."/>
            <person name="Gao Y."/>
            <person name="Hammerbacher A."/>
            <person name="Kikkert J.R."/>
            <person name="Li Y."/>
            <person name="Li H."/>
            <person name="Li K."/>
            <person name="Li Q."/>
            <person name="Liu X."/>
            <person name="Ma X."/>
            <person name="Naidoo K."/>
            <person name="Pethybridge S.J."/>
            <person name="Sun J."/>
            <person name="Steenkamp E.T."/>
            <person name="van der Nest M.A."/>
            <person name="van Wyk S."/>
            <person name="Wingfield M.J."/>
            <person name="Xiong C."/>
            <person name="Yue Q."/>
            <person name="Zhang X."/>
        </authorList>
    </citation>
    <scope>NUCLEOTIDE SEQUENCE [LARGE SCALE GENOMIC DNA]</scope>
    <source>
        <strain evidence="4 5">BP6252</strain>
    </source>
</reference>
<dbReference type="PANTHER" id="PTHR23028:SF134">
    <property type="entry name" value="PUTATIVE (AFU_ORTHOLOGUE AFUA_4G08520)-RELATED"/>
    <property type="match status" value="1"/>
</dbReference>
<evidence type="ECO:0000259" key="3">
    <source>
        <dbReference type="Pfam" id="PF01757"/>
    </source>
</evidence>
<feature type="transmembrane region" description="Helical" evidence="2">
    <location>
        <begin position="110"/>
        <end position="133"/>
    </location>
</feature>
<evidence type="ECO:0000313" key="5">
    <source>
        <dbReference type="Proteomes" id="UP000256645"/>
    </source>
</evidence>
<feature type="transmembrane region" description="Helical" evidence="2">
    <location>
        <begin position="262"/>
        <end position="286"/>
    </location>
</feature>
<feature type="transmembrane region" description="Helical" evidence="2">
    <location>
        <begin position="401"/>
        <end position="421"/>
    </location>
</feature>
<sequence length="496" mass="56098">MAIADQNMDSNCKPRVPADGPVEERTRATANVLGNKLFSLSRNILPSFVSSIGSPTRSPPPLHATSYLDGLRGITCIILISFHFFAHGYARIYHGYKTGKPADETFFQLPVLRLLISGPAALRVYFVVSGFAISYRPIQRMRAGETIRLCDSLCSSALRRGFRLFIPLLLQTMLASWFAYNGLVGMSFPPQPTDSSAMAFIEHWWVSISTLFMRSGSDSTKGIGYSLQIWTIPIEFRNSIAVYLAILAFAKTRECYRLPLKALLVIWLLYRANPFLALFQGGSLLAELHHLRGERKEHLTYLETTTTPASEYMKAFARVVKQLPPWLPTAAWMWFALFCAFALSRPCNPEETPGYQWLATRFEYAVLNEELTYLIAALGLVFCIDNCEDLQAPFNSALAQYLGKICYSLFLLHWLLIQTVFHPFERRLMKARPDISRGMHHVFGGILLIPLLIWAADLFWRLVDRRAVAFSKWLLTATQESPEPSARAGSEKFVLD</sequence>
<dbReference type="Pfam" id="PF01757">
    <property type="entry name" value="Acyl_transf_3"/>
    <property type="match status" value="1"/>
</dbReference>
<feature type="transmembrane region" description="Helical" evidence="2">
    <location>
        <begin position="323"/>
        <end position="343"/>
    </location>
</feature>
<organism evidence="4 5">
    <name type="scientific">Coleophoma cylindrospora</name>
    <dbReference type="NCBI Taxonomy" id="1849047"/>
    <lineage>
        <taxon>Eukaryota</taxon>
        <taxon>Fungi</taxon>
        <taxon>Dikarya</taxon>
        <taxon>Ascomycota</taxon>
        <taxon>Pezizomycotina</taxon>
        <taxon>Leotiomycetes</taxon>
        <taxon>Helotiales</taxon>
        <taxon>Dermateaceae</taxon>
        <taxon>Coleophoma</taxon>
    </lineage>
</organism>
<feature type="transmembrane region" description="Helical" evidence="2">
    <location>
        <begin position="71"/>
        <end position="90"/>
    </location>
</feature>
<evidence type="ECO:0000256" key="1">
    <source>
        <dbReference type="SAM" id="MobiDB-lite"/>
    </source>
</evidence>
<keyword evidence="2" id="KW-1133">Transmembrane helix</keyword>
<keyword evidence="2" id="KW-0812">Transmembrane</keyword>
<name>A0A3D8QK87_9HELO</name>
<comment type="caution">
    <text evidence="4">The sequence shown here is derived from an EMBL/GenBank/DDBJ whole genome shotgun (WGS) entry which is preliminary data.</text>
</comment>
<dbReference type="Proteomes" id="UP000256645">
    <property type="component" value="Unassembled WGS sequence"/>
</dbReference>
<keyword evidence="5" id="KW-1185">Reference proteome</keyword>
<evidence type="ECO:0000313" key="4">
    <source>
        <dbReference type="EMBL" id="RDW62080.1"/>
    </source>
</evidence>
<dbReference type="AlphaFoldDB" id="A0A3D8QK87"/>